<feature type="compositionally biased region" description="Acidic residues" evidence="1">
    <location>
        <begin position="237"/>
        <end position="249"/>
    </location>
</feature>
<evidence type="ECO:0000256" key="1">
    <source>
        <dbReference type="SAM" id="MobiDB-lite"/>
    </source>
</evidence>
<feature type="compositionally biased region" description="Basic and acidic residues" evidence="1">
    <location>
        <begin position="94"/>
        <end position="110"/>
    </location>
</feature>
<evidence type="ECO:0000313" key="2">
    <source>
        <dbReference type="EMBL" id="PPQ78921.1"/>
    </source>
</evidence>
<feature type="region of interest" description="Disordered" evidence="1">
    <location>
        <begin position="81"/>
        <end position="159"/>
    </location>
</feature>
<proteinExistence type="predicted"/>
<dbReference type="AlphaFoldDB" id="A0A409WKD1"/>
<dbReference type="Proteomes" id="UP000284842">
    <property type="component" value="Unassembled WGS sequence"/>
</dbReference>
<feature type="region of interest" description="Disordered" evidence="1">
    <location>
        <begin position="1"/>
        <end position="27"/>
    </location>
</feature>
<feature type="region of interest" description="Disordered" evidence="1">
    <location>
        <begin position="221"/>
        <end position="266"/>
    </location>
</feature>
<dbReference type="InParanoid" id="A0A409WKD1"/>
<feature type="region of interest" description="Disordered" evidence="1">
    <location>
        <begin position="360"/>
        <end position="436"/>
    </location>
</feature>
<protein>
    <submittedName>
        <fullName evidence="2">Uncharacterized protein</fullName>
    </submittedName>
</protein>
<comment type="caution">
    <text evidence="2">The sequence shown here is derived from an EMBL/GenBank/DDBJ whole genome shotgun (WGS) entry which is preliminary data.</text>
</comment>
<gene>
    <name evidence="2" type="ORF">CVT24_012420</name>
</gene>
<evidence type="ECO:0000313" key="3">
    <source>
        <dbReference type="Proteomes" id="UP000284842"/>
    </source>
</evidence>
<reference evidence="2 3" key="1">
    <citation type="journal article" date="2018" name="Evol. Lett.">
        <title>Horizontal gene cluster transfer increased hallucinogenic mushroom diversity.</title>
        <authorList>
            <person name="Reynolds H.T."/>
            <person name="Vijayakumar V."/>
            <person name="Gluck-Thaler E."/>
            <person name="Korotkin H.B."/>
            <person name="Matheny P.B."/>
            <person name="Slot J.C."/>
        </authorList>
    </citation>
    <scope>NUCLEOTIDE SEQUENCE [LARGE SCALE GENOMIC DNA]</scope>
    <source>
        <strain evidence="2 3">2629</strain>
    </source>
</reference>
<feature type="region of interest" description="Disordered" evidence="1">
    <location>
        <begin position="44"/>
        <end position="63"/>
    </location>
</feature>
<name>A0A409WKD1_9AGAR</name>
<keyword evidence="3" id="KW-1185">Reference proteome</keyword>
<sequence>MHARERVPSSETPSPLRAFLEGGPSPPDIFASLASQLRPFIEAERAQLESKHPSPHPSPLFFPDSMELADLILDEGVMLKRRDPESLQDGESPFVKRDLRSGDRDLKAEQEAQATKLKTLGRKLRSHDKGTPVKLESSPTKPKIRDLKIEQDAGPANRRVLGRMKIEYSPSKPSTPARMTALAPPQRPMRTNQAALMPFPNAWSPTVGTQVAVNLSVIQNDPPSLPASPLIETQPADSDDITDTEESDVEDAKPAVPGAVSVRPGSDRARHAFPCHCGCGQDGGHVRVGHEEGPPPVNAIGNRIDRADAEGAGDAGWEGNGGGEVADVQVAVDERHGGGGLADGDVAVDDAAEVEGHGVGVRDDAAGDAGEVEDHGVGVCDDPAGDAGDRDAPLNGLGEDDEKKPNIKKEAVEALKRKKDDDPDSDSGSNVAVKKSKGSAFSIKLKASGGNVSLKVNFQSDD</sequence>
<organism evidence="2 3">
    <name type="scientific">Panaeolus cyanescens</name>
    <dbReference type="NCBI Taxonomy" id="181874"/>
    <lineage>
        <taxon>Eukaryota</taxon>
        <taxon>Fungi</taxon>
        <taxon>Dikarya</taxon>
        <taxon>Basidiomycota</taxon>
        <taxon>Agaricomycotina</taxon>
        <taxon>Agaricomycetes</taxon>
        <taxon>Agaricomycetidae</taxon>
        <taxon>Agaricales</taxon>
        <taxon>Agaricineae</taxon>
        <taxon>Galeropsidaceae</taxon>
        <taxon>Panaeolus</taxon>
    </lineage>
</organism>
<feature type="compositionally biased region" description="Basic and acidic residues" evidence="1">
    <location>
        <begin position="401"/>
        <end position="421"/>
    </location>
</feature>
<accession>A0A409WKD1</accession>
<dbReference type="EMBL" id="NHTK01005441">
    <property type="protein sequence ID" value="PPQ78921.1"/>
    <property type="molecule type" value="Genomic_DNA"/>
</dbReference>